<reference evidence="9" key="1">
    <citation type="journal article" date="2019" name="Int. J. Syst. Evol. Microbiol.">
        <title>The Global Catalogue of Microorganisms (GCM) 10K type strain sequencing project: providing services to taxonomists for standard genome sequencing and annotation.</title>
        <authorList>
            <consortium name="The Broad Institute Genomics Platform"/>
            <consortium name="The Broad Institute Genome Sequencing Center for Infectious Disease"/>
            <person name="Wu L."/>
            <person name="Ma J."/>
        </authorList>
    </citation>
    <scope>NUCLEOTIDE SEQUENCE [LARGE SCALE GENOMIC DNA]</scope>
    <source>
        <strain evidence="9">JCM 18303</strain>
    </source>
</reference>
<evidence type="ECO:0000256" key="4">
    <source>
        <dbReference type="ARBA" id="ARBA00022692"/>
    </source>
</evidence>
<protein>
    <submittedName>
        <fullName evidence="8">DoxX family protein</fullName>
    </submittedName>
</protein>
<feature type="transmembrane region" description="Helical" evidence="7">
    <location>
        <begin position="77"/>
        <end position="97"/>
    </location>
</feature>
<evidence type="ECO:0000256" key="2">
    <source>
        <dbReference type="ARBA" id="ARBA00006679"/>
    </source>
</evidence>
<dbReference type="RefSeq" id="WP_185066436.1">
    <property type="nucleotide sequence ID" value="NZ_BAABJP010000007.1"/>
</dbReference>
<keyword evidence="6 7" id="KW-0472">Membrane</keyword>
<keyword evidence="5 7" id="KW-1133">Transmembrane helix</keyword>
<comment type="similarity">
    <text evidence="2">Belongs to the DoxX family.</text>
</comment>
<dbReference type="InterPro" id="IPR051907">
    <property type="entry name" value="DoxX-like_oxidoreductase"/>
</dbReference>
<evidence type="ECO:0000256" key="5">
    <source>
        <dbReference type="ARBA" id="ARBA00022989"/>
    </source>
</evidence>
<keyword evidence="4 7" id="KW-0812">Transmembrane</keyword>
<evidence type="ECO:0000256" key="6">
    <source>
        <dbReference type="ARBA" id="ARBA00023136"/>
    </source>
</evidence>
<feature type="transmembrane region" description="Helical" evidence="7">
    <location>
        <begin position="12"/>
        <end position="31"/>
    </location>
</feature>
<dbReference type="Pfam" id="PF07681">
    <property type="entry name" value="DoxX"/>
    <property type="match status" value="1"/>
</dbReference>
<evidence type="ECO:0000256" key="7">
    <source>
        <dbReference type="SAM" id="Phobius"/>
    </source>
</evidence>
<accession>A0ABP9PUY6</accession>
<sequence>MLHRLPSPTGDIAVLIGRVLLGVILLAHGLQKLGNGIGATATGFEKMGVPLPTVSALYATVVEVVGGALLIFGAGTVIVSLLVVLDMIGAAVFVHISKGIFAASGGWELVGVIAAAALVLAGTGAGRYSIDQALVARRSKASA</sequence>
<evidence type="ECO:0000256" key="1">
    <source>
        <dbReference type="ARBA" id="ARBA00004651"/>
    </source>
</evidence>
<dbReference type="EMBL" id="BAABJP010000007">
    <property type="protein sequence ID" value="GAA5152544.1"/>
    <property type="molecule type" value="Genomic_DNA"/>
</dbReference>
<comment type="subcellular location">
    <subcellularLocation>
        <location evidence="1">Cell membrane</location>
        <topology evidence="1">Multi-pass membrane protein</topology>
    </subcellularLocation>
</comment>
<dbReference type="PANTHER" id="PTHR33452">
    <property type="entry name" value="OXIDOREDUCTASE CATD-RELATED"/>
    <property type="match status" value="1"/>
</dbReference>
<keyword evidence="3" id="KW-1003">Cell membrane</keyword>
<dbReference type="Proteomes" id="UP001428817">
    <property type="component" value="Unassembled WGS sequence"/>
</dbReference>
<feature type="transmembrane region" description="Helical" evidence="7">
    <location>
        <begin position="109"/>
        <end position="130"/>
    </location>
</feature>
<comment type="caution">
    <text evidence="8">The sequence shown here is derived from an EMBL/GenBank/DDBJ whole genome shotgun (WGS) entry which is preliminary data.</text>
</comment>
<evidence type="ECO:0000313" key="9">
    <source>
        <dbReference type="Proteomes" id="UP001428817"/>
    </source>
</evidence>
<feature type="transmembrane region" description="Helical" evidence="7">
    <location>
        <begin position="51"/>
        <end position="72"/>
    </location>
</feature>
<organism evidence="8 9">
    <name type="scientific">Pseudonocardia eucalypti</name>
    <dbReference type="NCBI Taxonomy" id="648755"/>
    <lineage>
        <taxon>Bacteria</taxon>
        <taxon>Bacillati</taxon>
        <taxon>Actinomycetota</taxon>
        <taxon>Actinomycetes</taxon>
        <taxon>Pseudonocardiales</taxon>
        <taxon>Pseudonocardiaceae</taxon>
        <taxon>Pseudonocardia</taxon>
    </lineage>
</organism>
<keyword evidence="9" id="KW-1185">Reference proteome</keyword>
<dbReference type="InterPro" id="IPR032808">
    <property type="entry name" value="DoxX"/>
</dbReference>
<dbReference type="PANTHER" id="PTHR33452:SF1">
    <property type="entry name" value="INNER MEMBRANE PROTEIN YPHA-RELATED"/>
    <property type="match status" value="1"/>
</dbReference>
<name>A0ABP9PUY6_9PSEU</name>
<proteinExistence type="inferred from homology"/>
<evidence type="ECO:0000256" key="3">
    <source>
        <dbReference type="ARBA" id="ARBA00022475"/>
    </source>
</evidence>
<gene>
    <name evidence="8" type="ORF">GCM10023321_21440</name>
</gene>
<evidence type="ECO:0000313" key="8">
    <source>
        <dbReference type="EMBL" id="GAA5152544.1"/>
    </source>
</evidence>